<protein>
    <submittedName>
        <fullName evidence="1">Uncharacterized protein</fullName>
    </submittedName>
</protein>
<geneLocation type="plasmid" evidence="1">
    <name>pTTHS031_GES</name>
</geneLocation>
<name>A0A7R7EAV2_CITFR</name>
<organism evidence="1">
    <name type="scientific">Citrobacter freundii</name>
    <dbReference type="NCBI Taxonomy" id="546"/>
    <lineage>
        <taxon>Bacteria</taxon>
        <taxon>Pseudomonadati</taxon>
        <taxon>Pseudomonadota</taxon>
        <taxon>Gammaproteobacteria</taxon>
        <taxon>Enterobacterales</taxon>
        <taxon>Enterobacteriaceae</taxon>
        <taxon>Citrobacter</taxon>
        <taxon>Citrobacter freundii complex</taxon>
    </lineage>
</organism>
<keyword evidence="1" id="KW-0614">Plasmid</keyword>
<dbReference type="RefSeq" id="WP_202979262.1">
    <property type="nucleotide sequence ID" value="NZ_LC589514.1"/>
</dbReference>
<accession>A0A7R7EAV2</accession>
<dbReference type="AlphaFoldDB" id="A0A7R7EAV2"/>
<evidence type="ECO:0000313" key="1">
    <source>
        <dbReference type="EMBL" id="BCM23564.1"/>
    </source>
</evidence>
<proteinExistence type="predicted"/>
<dbReference type="EMBL" id="LC589514">
    <property type="protein sequence ID" value="BCM23564.1"/>
    <property type="molecule type" value="Genomic_DNA"/>
</dbReference>
<sequence>MTNHPNRGWRARWSINLESATATHRDGWVFKFSPVDDEPGAFDGECIGQPSPLTTEHIAQASRIAREAGDIYIEARNARH</sequence>
<reference evidence="1" key="1">
    <citation type="submission" date="2020-10" db="EMBL/GenBank/DDBJ databases">
        <title>Complete sequence of plasmid pTTHS031_GES.</title>
        <authorList>
            <person name="Gomi R."/>
            <person name="Matsuda T."/>
        </authorList>
    </citation>
    <scope>NUCLEOTIDE SEQUENCE</scope>
    <source>
        <strain evidence="1">TTHS031</strain>
        <plasmid evidence="1">pTTHS031_GES</plasmid>
    </source>
</reference>